<dbReference type="Proteomes" id="UP000005990">
    <property type="component" value="Unassembled WGS sequence"/>
</dbReference>
<organism evidence="2 3">
    <name type="scientific">Eremococcus coleocola ACS-139-V-Col8</name>
    <dbReference type="NCBI Taxonomy" id="908337"/>
    <lineage>
        <taxon>Bacteria</taxon>
        <taxon>Bacillati</taxon>
        <taxon>Bacillota</taxon>
        <taxon>Bacilli</taxon>
        <taxon>Lactobacillales</taxon>
        <taxon>Aerococcaceae</taxon>
        <taxon>Eremococcus</taxon>
    </lineage>
</organism>
<proteinExistence type="predicted"/>
<name>E4KQF9_9LACT</name>
<accession>E4KQF9</accession>
<sequence length="83" mass="9923">MLRKLLNIIVYICVLFSFSSLVFADENLEIFDSTNKTVNNLKTHFQVRDYEYKKEEETFSKITDQHTITIEFEDEEDPLYICC</sequence>
<evidence type="ECO:0000256" key="1">
    <source>
        <dbReference type="SAM" id="SignalP"/>
    </source>
</evidence>
<protein>
    <submittedName>
        <fullName evidence="2">Uncharacterized protein</fullName>
    </submittedName>
</protein>
<feature type="signal peptide" evidence="1">
    <location>
        <begin position="1"/>
        <end position="24"/>
    </location>
</feature>
<keyword evidence="3" id="KW-1185">Reference proteome</keyword>
<reference evidence="2 3" key="1">
    <citation type="submission" date="2010-10" db="EMBL/GenBank/DDBJ databases">
        <authorList>
            <person name="Durkin A.S."/>
            <person name="Madupu R."/>
            <person name="Torralba M."/>
            <person name="Gillis M."/>
            <person name="Methe B."/>
            <person name="Sutton G."/>
            <person name="Nelson K.E."/>
        </authorList>
    </citation>
    <scope>NUCLEOTIDE SEQUENCE [LARGE SCALE GENOMIC DNA]</scope>
    <source>
        <strain evidence="2 3">ACS-139-V-Col8</strain>
    </source>
</reference>
<keyword evidence="1" id="KW-0732">Signal</keyword>
<dbReference type="STRING" id="908337.HMPREF9257_0515"/>
<dbReference type="AlphaFoldDB" id="E4KQF9"/>
<gene>
    <name evidence="2" type="ORF">HMPREF9257_0515</name>
</gene>
<comment type="caution">
    <text evidence="2">The sequence shown here is derived from an EMBL/GenBank/DDBJ whole genome shotgun (WGS) entry which is preliminary data.</text>
</comment>
<feature type="chain" id="PRO_5003185057" evidence="1">
    <location>
        <begin position="25"/>
        <end position="83"/>
    </location>
</feature>
<dbReference type="EMBL" id="AENN01000017">
    <property type="protein sequence ID" value="EFR30731.1"/>
    <property type="molecule type" value="Genomic_DNA"/>
</dbReference>
<evidence type="ECO:0000313" key="2">
    <source>
        <dbReference type="EMBL" id="EFR30731.1"/>
    </source>
</evidence>
<evidence type="ECO:0000313" key="3">
    <source>
        <dbReference type="Proteomes" id="UP000005990"/>
    </source>
</evidence>